<gene>
    <name evidence="1" type="ORF">IWW38_003197</name>
</gene>
<reference evidence="1" key="1">
    <citation type="submission" date="2022-07" db="EMBL/GenBank/DDBJ databases">
        <title>Phylogenomic reconstructions and comparative analyses of Kickxellomycotina fungi.</title>
        <authorList>
            <person name="Reynolds N.K."/>
            <person name="Stajich J.E."/>
            <person name="Barry K."/>
            <person name="Grigoriev I.V."/>
            <person name="Crous P."/>
            <person name="Smith M.E."/>
        </authorList>
    </citation>
    <scope>NUCLEOTIDE SEQUENCE</scope>
    <source>
        <strain evidence="1">CBS 190363</strain>
    </source>
</reference>
<organism evidence="1 2">
    <name type="scientific">Coemansia aciculifera</name>
    <dbReference type="NCBI Taxonomy" id="417176"/>
    <lineage>
        <taxon>Eukaryota</taxon>
        <taxon>Fungi</taxon>
        <taxon>Fungi incertae sedis</taxon>
        <taxon>Zoopagomycota</taxon>
        <taxon>Kickxellomycotina</taxon>
        <taxon>Kickxellomycetes</taxon>
        <taxon>Kickxellales</taxon>
        <taxon>Kickxellaceae</taxon>
        <taxon>Coemansia</taxon>
    </lineage>
</organism>
<comment type="caution">
    <text evidence="1">The sequence shown here is derived from an EMBL/GenBank/DDBJ whole genome shotgun (WGS) entry which is preliminary data.</text>
</comment>
<accession>A0ACC1M2X3</accession>
<protein>
    <submittedName>
        <fullName evidence="1">Uncharacterized protein</fullName>
    </submittedName>
</protein>
<evidence type="ECO:0000313" key="2">
    <source>
        <dbReference type="Proteomes" id="UP001139981"/>
    </source>
</evidence>
<sequence>MTVATTPAVPNATYELTVLDGNPSNRANLQFVFFYKSSDGNLRQKMSGRMRDAFYTTMSHYPILYGELQREKKNVRVNVSDASQQQLKPRYDEYDAHVLVADIAAAHYNWEMWPKELLSVCPLRPKFGSAPELPLVHAVVTWHPDGMGFLVSVDHSVLDGVGMGTLLKQWADMVREGQILLPVDFDHATVYEQLVKSINDEPQSDWFVDYIDSLPDKESKDTSNSEQPGITDTDPRAPQMVELALRANTHAMHMTAEAMKQLQSDSAQQASSIHLVYALMWKRYIAAMVSAKNILVADQPCLFNVIHSARHLVGRNHYVGNAVCPVYSMSKLSDLSEASMEEVARTLAHNMHTVTGSQWLKFSQMMSDPVRQAKFLTVFANPNALQLTVSNISRVGYFDTDFGFGAPSHVTVYPMVIPGFALWLPLDANGGLRIIWNLPEHVFNALKGDAELTRYVNILF</sequence>
<keyword evidence="2" id="KW-1185">Reference proteome</keyword>
<evidence type="ECO:0000313" key="1">
    <source>
        <dbReference type="EMBL" id="KAJ2892507.1"/>
    </source>
</evidence>
<dbReference type="Proteomes" id="UP001139981">
    <property type="component" value="Unassembled WGS sequence"/>
</dbReference>
<dbReference type="EMBL" id="JANBVB010000719">
    <property type="protein sequence ID" value="KAJ2892507.1"/>
    <property type="molecule type" value="Genomic_DNA"/>
</dbReference>
<proteinExistence type="predicted"/>
<name>A0ACC1M2X3_9FUNG</name>